<reference evidence="2 3" key="1">
    <citation type="submission" date="2023-07" db="EMBL/GenBank/DDBJ databases">
        <title>Genomic Encyclopedia of Type Strains, Phase IV (KMG-IV): sequencing the most valuable type-strain genomes for metagenomic binning, comparative biology and taxonomic classification.</title>
        <authorList>
            <person name="Goeker M."/>
        </authorList>
    </citation>
    <scope>NUCLEOTIDE SEQUENCE [LARGE SCALE GENOMIC DNA]</scope>
    <source>
        <strain evidence="2 3">DSM 3770</strain>
    </source>
</reference>
<gene>
    <name evidence="2" type="ORF">QOZ94_002178</name>
</gene>
<keyword evidence="1" id="KW-0812">Transmembrane</keyword>
<protein>
    <submittedName>
        <fullName evidence="2">Membrane protein YqhA</fullName>
    </submittedName>
</protein>
<name>A0ABU0LE58_XANAG</name>
<evidence type="ECO:0000313" key="2">
    <source>
        <dbReference type="EMBL" id="MDQ0505382.1"/>
    </source>
</evidence>
<accession>A0ABU0LE58</accession>
<sequence>MMAIAGITLLKALMKLETSVSEAQVKWLAVANIIFICGYAVLAMTNHVTHRREND</sequence>
<keyword evidence="1" id="KW-0472">Membrane</keyword>
<comment type="caution">
    <text evidence="2">The sequence shown here is derived from an EMBL/GenBank/DDBJ whole genome shotgun (WGS) entry which is preliminary data.</text>
</comment>
<evidence type="ECO:0000256" key="1">
    <source>
        <dbReference type="SAM" id="Phobius"/>
    </source>
</evidence>
<dbReference type="EMBL" id="JAUSVY010000004">
    <property type="protein sequence ID" value="MDQ0505382.1"/>
    <property type="molecule type" value="Genomic_DNA"/>
</dbReference>
<dbReference type="Proteomes" id="UP001241747">
    <property type="component" value="Unassembled WGS sequence"/>
</dbReference>
<proteinExistence type="predicted"/>
<dbReference type="RefSeq" id="WP_237344584.1">
    <property type="nucleotide sequence ID" value="NZ_JABWGX010000004.1"/>
</dbReference>
<keyword evidence="1" id="KW-1133">Transmembrane helix</keyword>
<keyword evidence="3" id="KW-1185">Reference proteome</keyword>
<evidence type="ECO:0000313" key="3">
    <source>
        <dbReference type="Proteomes" id="UP001241747"/>
    </source>
</evidence>
<organism evidence="2 3">
    <name type="scientific">Xanthobacter agilis</name>
    <dbReference type="NCBI Taxonomy" id="47492"/>
    <lineage>
        <taxon>Bacteria</taxon>
        <taxon>Pseudomonadati</taxon>
        <taxon>Pseudomonadota</taxon>
        <taxon>Alphaproteobacteria</taxon>
        <taxon>Hyphomicrobiales</taxon>
        <taxon>Xanthobacteraceae</taxon>
        <taxon>Xanthobacter</taxon>
    </lineage>
</organism>
<feature type="transmembrane region" description="Helical" evidence="1">
    <location>
        <begin position="24"/>
        <end position="42"/>
    </location>
</feature>